<evidence type="ECO:0000256" key="2">
    <source>
        <dbReference type="ARBA" id="ARBA00022801"/>
    </source>
</evidence>
<feature type="domain" description="GH18" evidence="6">
    <location>
        <begin position="380"/>
        <end position="699"/>
    </location>
</feature>
<evidence type="ECO:0000256" key="4">
    <source>
        <dbReference type="RuleBase" id="RU000489"/>
    </source>
</evidence>
<dbReference type="GO" id="GO:0005975">
    <property type="term" value="P:carbohydrate metabolic process"/>
    <property type="evidence" value="ECO:0007669"/>
    <property type="project" value="InterPro"/>
</dbReference>
<sequence length="703" mass="75800">MPTKLMRPIFALLSFILPLQTAIAQGTVPTFKLTVKQTSYTIFGSDPAQGTTTTVPTVLVPIALSFESKKVDGKPLVMDASGEVAAVLASPVFTNFAFASGGTTQYADAMQRTTFPNANEWHTLLGKPEVKPVTITVPAGYSYVLTSKKTGQFFAVADVEFVQRELFKQIPKQDGKLVIAVTRNTTYYVEGDATECCSWGTHGVDTATGNSFVLGSYLHDAPAVVEDTDVQPLTQQLAEFIKDPLHNPLVHFDTRPYPGNAFPAWLRLPSVPAGDQGRCGGITAATAYFLLEPTNNNEKNNIPSSKPFAARTGSATYHLQNAATLSWYLGATENLGTKYSFPDAQALPTAAMPCPARGRRTAPPMPTVAAFPQTGQPNGHQLIGYWEGYGGPGSIFPAREISPQWDVVIVAFATPDHSAPEGTMQFHTPAGLTPDQFKADIAWLKNHGHKVVISLGGGGEHFTLVAPQSASAFVSTVTNIVSEYGFDGIDIDFESPSLSIDAGDADYRHPTTPSIVNLISALRQLHDHFGSKFMISLVPEGTQIPSGYPSYGGQFGSYLPIVYAIRDILSFVDVQDYNTPPLEGLDGEIYQPGSVDYHAAMTELLLHGFDVGGDPQYHFDPLPAEKVAVGFLTPDTTPAIVSKSMDYIIAGKAPAGTKYKLLQPSGYPAMIGAMFWTIDDDRRHNYNYSNTVGPQLHSYPAAK</sequence>
<reference evidence="7 8" key="1">
    <citation type="submission" date="2020-08" db="EMBL/GenBank/DDBJ databases">
        <title>Edaphobacter telluris sp. nov. and Acidobacterium dinghuensis sp. nov., two acidobacteria isolated from forest soil.</title>
        <authorList>
            <person name="Fu J."/>
            <person name="Qiu L."/>
        </authorList>
    </citation>
    <scope>NUCLEOTIDE SEQUENCE [LARGE SCALE GENOMIC DNA]</scope>
    <source>
        <strain evidence="7">4Y35</strain>
    </source>
</reference>
<evidence type="ECO:0000313" key="7">
    <source>
        <dbReference type="EMBL" id="QNI32037.1"/>
    </source>
</evidence>
<evidence type="ECO:0000313" key="8">
    <source>
        <dbReference type="Proteomes" id="UP000515312"/>
    </source>
</evidence>
<keyword evidence="3 4" id="KW-0326">Glycosidase</keyword>
<dbReference type="PROSITE" id="PS51910">
    <property type="entry name" value="GH18_2"/>
    <property type="match status" value="1"/>
</dbReference>
<evidence type="ECO:0000256" key="5">
    <source>
        <dbReference type="SAM" id="SignalP"/>
    </source>
</evidence>
<evidence type="ECO:0000259" key="6">
    <source>
        <dbReference type="PROSITE" id="PS51910"/>
    </source>
</evidence>
<evidence type="ECO:0000256" key="3">
    <source>
        <dbReference type="ARBA" id="ARBA00023295"/>
    </source>
</evidence>
<dbReference type="InterPro" id="IPR001579">
    <property type="entry name" value="Glyco_hydro_18_chit_AS"/>
</dbReference>
<dbReference type="InterPro" id="IPR011583">
    <property type="entry name" value="Chitinase_II/V-like_cat"/>
</dbReference>
<dbReference type="SMART" id="SM00636">
    <property type="entry name" value="Glyco_18"/>
    <property type="match status" value="1"/>
</dbReference>
<dbReference type="PANTHER" id="PTHR45708:SF49">
    <property type="entry name" value="ENDOCHITINASE"/>
    <property type="match status" value="1"/>
</dbReference>
<dbReference type="InterPro" id="IPR017853">
    <property type="entry name" value="GH"/>
</dbReference>
<keyword evidence="8" id="KW-1185">Reference proteome</keyword>
<dbReference type="PROSITE" id="PS01095">
    <property type="entry name" value="GH18_1"/>
    <property type="match status" value="1"/>
</dbReference>
<protein>
    <recommendedName>
        <fullName evidence="1">chitinase</fullName>
        <ecNumber evidence="1">3.2.1.14</ecNumber>
    </recommendedName>
</protein>
<keyword evidence="5" id="KW-0732">Signal</keyword>
<dbReference type="EC" id="3.2.1.14" evidence="1"/>
<dbReference type="SUPFAM" id="SSF51445">
    <property type="entry name" value="(Trans)glycosidases"/>
    <property type="match status" value="1"/>
</dbReference>
<organism evidence="7 8">
    <name type="scientific">Alloacidobacterium dinghuense</name>
    <dbReference type="NCBI Taxonomy" id="2763107"/>
    <lineage>
        <taxon>Bacteria</taxon>
        <taxon>Pseudomonadati</taxon>
        <taxon>Acidobacteriota</taxon>
        <taxon>Terriglobia</taxon>
        <taxon>Terriglobales</taxon>
        <taxon>Acidobacteriaceae</taxon>
        <taxon>Alloacidobacterium</taxon>
    </lineage>
</organism>
<feature type="chain" id="PRO_5028915785" description="chitinase" evidence="5">
    <location>
        <begin position="25"/>
        <end position="703"/>
    </location>
</feature>
<proteinExistence type="predicted"/>
<dbReference type="InterPro" id="IPR050542">
    <property type="entry name" value="Glycosyl_Hydrlase18_Chitinase"/>
</dbReference>
<evidence type="ECO:0000256" key="1">
    <source>
        <dbReference type="ARBA" id="ARBA00012729"/>
    </source>
</evidence>
<feature type="signal peptide" evidence="5">
    <location>
        <begin position="1"/>
        <end position="24"/>
    </location>
</feature>
<dbReference type="PANTHER" id="PTHR45708">
    <property type="entry name" value="ENDOCHITINASE"/>
    <property type="match status" value="1"/>
</dbReference>
<gene>
    <name evidence="7" type="ORF">H7849_24010</name>
</gene>
<dbReference type="InterPro" id="IPR001223">
    <property type="entry name" value="Glyco_hydro18_cat"/>
</dbReference>
<accession>A0A7G8BHL7</accession>
<dbReference type="RefSeq" id="WP_186742994.1">
    <property type="nucleotide sequence ID" value="NZ_CP060394.1"/>
</dbReference>
<dbReference type="Pfam" id="PF00704">
    <property type="entry name" value="Glyco_hydro_18"/>
    <property type="match status" value="1"/>
</dbReference>
<dbReference type="AlphaFoldDB" id="A0A7G8BHL7"/>
<dbReference type="GO" id="GO:0008843">
    <property type="term" value="F:endochitinase activity"/>
    <property type="evidence" value="ECO:0007669"/>
    <property type="project" value="UniProtKB-EC"/>
</dbReference>
<dbReference type="GO" id="GO:0008061">
    <property type="term" value="F:chitin binding"/>
    <property type="evidence" value="ECO:0007669"/>
    <property type="project" value="InterPro"/>
</dbReference>
<keyword evidence="2 4" id="KW-0378">Hydrolase</keyword>
<dbReference type="EMBL" id="CP060394">
    <property type="protein sequence ID" value="QNI32037.1"/>
    <property type="molecule type" value="Genomic_DNA"/>
</dbReference>
<dbReference type="Gene3D" id="3.20.20.80">
    <property type="entry name" value="Glycosidases"/>
    <property type="match status" value="1"/>
</dbReference>
<name>A0A7G8BHL7_9BACT</name>
<dbReference type="Proteomes" id="UP000515312">
    <property type="component" value="Chromosome"/>
</dbReference>
<dbReference type="KEGG" id="adin:H7849_24010"/>